<dbReference type="Proteomes" id="UP000178254">
    <property type="component" value="Unassembled WGS sequence"/>
</dbReference>
<organism evidence="1 2">
    <name type="scientific">Candidatus Magasanikbacteria bacterium RIFOXYD2_FULL_41_14</name>
    <dbReference type="NCBI Taxonomy" id="1798709"/>
    <lineage>
        <taxon>Bacteria</taxon>
        <taxon>Candidatus Magasanikiibacteriota</taxon>
    </lineage>
</organism>
<dbReference type="AlphaFoldDB" id="A0A1F6PET6"/>
<reference evidence="1 2" key="1">
    <citation type="journal article" date="2016" name="Nat. Commun.">
        <title>Thousands of microbial genomes shed light on interconnected biogeochemical processes in an aquifer system.</title>
        <authorList>
            <person name="Anantharaman K."/>
            <person name="Brown C.T."/>
            <person name="Hug L.A."/>
            <person name="Sharon I."/>
            <person name="Castelle C.J."/>
            <person name="Probst A.J."/>
            <person name="Thomas B.C."/>
            <person name="Singh A."/>
            <person name="Wilkins M.J."/>
            <person name="Karaoz U."/>
            <person name="Brodie E.L."/>
            <person name="Williams K.H."/>
            <person name="Hubbard S.S."/>
            <person name="Banfield J.F."/>
        </authorList>
    </citation>
    <scope>NUCLEOTIDE SEQUENCE [LARGE SCALE GENOMIC DNA]</scope>
</reference>
<dbReference type="STRING" id="1798709.A2538_04370"/>
<evidence type="ECO:0000313" key="1">
    <source>
        <dbReference type="EMBL" id="OGH94638.1"/>
    </source>
</evidence>
<gene>
    <name evidence="1" type="ORF">A2538_04370</name>
</gene>
<protein>
    <submittedName>
        <fullName evidence="1">Uncharacterized protein</fullName>
    </submittedName>
</protein>
<sequence length="288" mass="32899">MSGVLKFDLPLRNDHVEFKKDMPETAELAPAVQVEASQAPQSVNSVISELRNLSRQLVDSYILLQDHDSHHTERDHDKDYELNINHERAGIIDRIKILRNRYDELVGSLPESSGEKERNLLEREIDLLKVRTWPRVPAKNDSGLYAISRQTGMTIDEVNNNVRQALGALDHAYRAHGNVFGILFTKIFGPDQSFYSEAEGPKGGTLMHEVSFNVQCVNELKEKIATELSKDPDLDKFIDIILERIKKTLEILPKKLGRNDYDSIKRALEILKADIELLIEEFVSYHSK</sequence>
<comment type="caution">
    <text evidence="1">The sequence shown here is derived from an EMBL/GenBank/DDBJ whole genome shotgun (WGS) entry which is preliminary data.</text>
</comment>
<evidence type="ECO:0000313" key="2">
    <source>
        <dbReference type="Proteomes" id="UP000178254"/>
    </source>
</evidence>
<dbReference type="EMBL" id="MFRE01000006">
    <property type="protein sequence ID" value="OGH94638.1"/>
    <property type="molecule type" value="Genomic_DNA"/>
</dbReference>
<name>A0A1F6PET6_9BACT</name>
<accession>A0A1F6PET6</accession>
<proteinExistence type="predicted"/>